<keyword evidence="3" id="KW-1185">Reference proteome</keyword>
<keyword evidence="1" id="KW-0732">Signal</keyword>
<dbReference type="RefSeq" id="XP_022479233.1">
    <property type="nucleotide sequence ID" value="XM_022614320.1"/>
</dbReference>
<evidence type="ECO:0000256" key="1">
    <source>
        <dbReference type="SAM" id="SignalP"/>
    </source>
</evidence>
<dbReference type="GeneID" id="34555830"/>
<feature type="chain" id="PRO_5009603032" evidence="1">
    <location>
        <begin position="20"/>
        <end position="82"/>
    </location>
</feature>
<organism evidence="2 3">
    <name type="scientific">Colletotrichum orchidophilum</name>
    <dbReference type="NCBI Taxonomy" id="1209926"/>
    <lineage>
        <taxon>Eukaryota</taxon>
        <taxon>Fungi</taxon>
        <taxon>Dikarya</taxon>
        <taxon>Ascomycota</taxon>
        <taxon>Pezizomycotina</taxon>
        <taxon>Sordariomycetes</taxon>
        <taxon>Hypocreomycetidae</taxon>
        <taxon>Glomerellales</taxon>
        <taxon>Glomerellaceae</taxon>
        <taxon>Colletotrichum</taxon>
    </lineage>
</organism>
<name>A0A1G4BKX2_9PEZI</name>
<dbReference type="AlphaFoldDB" id="A0A1G4BKX2"/>
<dbReference type="OrthoDB" id="4954273at2759"/>
<gene>
    <name evidence="2" type="ORF">CORC01_02670</name>
</gene>
<evidence type="ECO:0000313" key="3">
    <source>
        <dbReference type="Proteomes" id="UP000176998"/>
    </source>
</evidence>
<proteinExistence type="predicted"/>
<feature type="signal peptide" evidence="1">
    <location>
        <begin position="1"/>
        <end position="19"/>
    </location>
</feature>
<dbReference type="EMBL" id="MJBS01000015">
    <property type="protein sequence ID" value="OHF02091.1"/>
    <property type="molecule type" value="Genomic_DNA"/>
</dbReference>
<accession>A0A1G4BKX2</accession>
<evidence type="ECO:0000313" key="2">
    <source>
        <dbReference type="EMBL" id="OHF02091.1"/>
    </source>
</evidence>
<protein>
    <submittedName>
        <fullName evidence="2">Uncharacterized protein</fullName>
    </submittedName>
</protein>
<comment type="caution">
    <text evidence="2">The sequence shown here is derived from an EMBL/GenBank/DDBJ whole genome shotgun (WGS) entry which is preliminary data.</text>
</comment>
<reference evidence="2 3" key="1">
    <citation type="submission" date="2016-09" db="EMBL/GenBank/DDBJ databases">
        <authorList>
            <person name="Capua I."/>
            <person name="De Benedictis P."/>
            <person name="Joannis T."/>
            <person name="Lombin L.H."/>
            <person name="Cattoli G."/>
        </authorList>
    </citation>
    <scope>NUCLEOTIDE SEQUENCE [LARGE SCALE GENOMIC DNA]</scope>
    <source>
        <strain evidence="2 3">IMI 309357</strain>
    </source>
</reference>
<dbReference type="Proteomes" id="UP000176998">
    <property type="component" value="Unassembled WGS sequence"/>
</dbReference>
<sequence>MRLTTLLFAATANARLVTCNAGTAGNGGYEAINLYSYYSCNANVYDPYIFVRDITVLSQDPNGHFECLPAGTQTKGRRYCAP</sequence>